<dbReference type="EMBL" id="JARYMX010000007">
    <property type="protein sequence ID" value="KAJ9541505.1"/>
    <property type="molecule type" value="Genomic_DNA"/>
</dbReference>
<keyword evidence="2" id="KW-1185">Reference proteome</keyword>
<proteinExistence type="predicted"/>
<reference evidence="1" key="1">
    <citation type="submission" date="2023-03" db="EMBL/GenBank/DDBJ databases">
        <title>Chromosome-scale reference genome and RAD-based genetic map of yellow starthistle (Centaurea solstitialis) reveal putative structural variation and QTLs associated with invader traits.</title>
        <authorList>
            <person name="Reatini B."/>
            <person name="Cang F.A."/>
            <person name="Jiang Q."/>
            <person name="Mckibben M.T.W."/>
            <person name="Barker M.S."/>
            <person name="Rieseberg L.H."/>
            <person name="Dlugosch K.M."/>
        </authorList>
    </citation>
    <scope>NUCLEOTIDE SEQUENCE</scope>
    <source>
        <strain evidence="1">CAN-66</strain>
        <tissue evidence="1">Leaf</tissue>
    </source>
</reference>
<dbReference type="PANTHER" id="PTHR32278:SF135">
    <property type="entry name" value="F-BOX PROTEIN PP2-B12"/>
    <property type="match status" value="1"/>
</dbReference>
<organism evidence="1 2">
    <name type="scientific">Centaurea solstitialis</name>
    <name type="common">yellow star-thistle</name>
    <dbReference type="NCBI Taxonomy" id="347529"/>
    <lineage>
        <taxon>Eukaryota</taxon>
        <taxon>Viridiplantae</taxon>
        <taxon>Streptophyta</taxon>
        <taxon>Embryophyta</taxon>
        <taxon>Tracheophyta</taxon>
        <taxon>Spermatophyta</taxon>
        <taxon>Magnoliopsida</taxon>
        <taxon>eudicotyledons</taxon>
        <taxon>Gunneridae</taxon>
        <taxon>Pentapetalae</taxon>
        <taxon>asterids</taxon>
        <taxon>campanulids</taxon>
        <taxon>Asterales</taxon>
        <taxon>Asteraceae</taxon>
        <taxon>Carduoideae</taxon>
        <taxon>Cardueae</taxon>
        <taxon>Centaureinae</taxon>
        <taxon>Centaurea</taxon>
    </lineage>
</organism>
<comment type="caution">
    <text evidence="1">The sequence shown here is derived from an EMBL/GenBank/DDBJ whole genome shotgun (WGS) entry which is preliminary data.</text>
</comment>
<name>A0AA38W7C1_9ASTR</name>
<protein>
    <submittedName>
        <fullName evidence="1">Uncharacterized protein</fullName>
    </submittedName>
</protein>
<evidence type="ECO:0000313" key="2">
    <source>
        <dbReference type="Proteomes" id="UP001172457"/>
    </source>
</evidence>
<gene>
    <name evidence="1" type="ORF">OSB04_028011</name>
</gene>
<dbReference type="PANTHER" id="PTHR32278">
    <property type="entry name" value="F-BOX DOMAIN-CONTAINING PROTEIN"/>
    <property type="match status" value="1"/>
</dbReference>
<sequence>MVQFYQFTSDRKYFDLRFQFEATRERDHYSWLIEGIEFLPMEKVEHEVLEEETADMHPISYSDTNWEQKLPNDYEKIIKWSKDSVRWTTKKELYFLLCNVVISNQKWEEMSNTIIKSDFGKIRVELETSTGIKVLPLSPTLFKEVAFNRSFRFSIICKMKSPILSPQTAYGCYLVYKITGNHSYFVAPVEVVDKEYRKNDSHLAKLWFIYLLSPQNQASSSKDD</sequence>
<evidence type="ECO:0000313" key="1">
    <source>
        <dbReference type="EMBL" id="KAJ9541505.1"/>
    </source>
</evidence>
<dbReference type="Proteomes" id="UP001172457">
    <property type="component" value="Chromosome 7"/>
</dbReference>
<dbReference type="AlphaFoldDB" id="A0AA38W7C1"/>
<accession>A0AA38W7C1</accession>